<evidence type="ECO:0000256" key="7">
    <source>
        <dbReference type="SAM" id="MobiDB-lite"/>
    </source>
</evidence>
<evidence type="ECO:0000313" key="10">
    <source>
        <dbReference type="Proteomes" id="UP000034164"/>
    </source>
</evidence>
<protein>
    <recommendedName>
        <fullName evidence="3">Altered inheritance of mitochondria protein 9, mitochondrial</fullName>
    </recommendedName>
    <alternativeName>
        <fullName evidence="6">Found in mitochondrial proteome protein 29</fullName>
    </alternativeName>
</protein>
<dbReference type="PANTHER" id="PTHR36091:SF1">
    <property type="entry name" value="ALTERED INHERITANCE OF MITOCHONDRIA PROTEIN 9, MITOCHONDRIAL"/>
    <property type="match status" value="1"/>
</dbReference>
<comment type="caution">
    <text evidence="9">The sequence shown here is derived from an EMBL/GenBank/DDBJ whole genome shotgun (WGS) entry which is preliminary data.</text>
</comment>
<dbReference type="PANTHER" id="PTHR36091">
    <property type="entry name" value="ALTERED INHERITANCE OF MITOCHONDRIA PROTEIN 9, MITOCHONDRIAL"/>
    <property type="match status" value="1"/>
</dbReference>
<keyword evidence="4" id="KW-0809">Transit peptide</keyword>
<evidence type="ECO:0000259" key="8">
    <source>
        <dbReference type="Pfam" id="PF01636"/>
    </source>
</evidence>
<proteinExistence type="inferred from homology"/>
<dbReference type="SUPFAM" id="SSF56112">
    <property type="entry name" value="Protein kinase-like (PK-like)"/>
    <property type="match status" value="1"/>
</dbReference>
<reference evidence="10" key="1">
    <citation type="journal article" date="2015" name="PLoS Genet.">
        <title>The dynamic genome and transcriptome of the human fungal pathogen Blastomyces and close relative Emmonsia.</title>
        <authorList>
            <person name="Munoz J.F."/>
            <person name="Gauthier G.M."/>
            <person name="Desjardins C.A."/>
            <person name="Gallo J.E."/>
            <person name="Holder J."/>
            <person name="Sullivan T.D."/>
            <person name="Marty A.J."/>
            <person name="Carmen J.C."/>
            <person name="Chen Z."/>
            <person name="Ding L."/>
            <person name="Gujja S."/>
            <person name="Magrini V."/>
            <person name="Misas E."/>
            <person name="Mitreva M."/>
            <person name="Priest M."/>
            <person name="Saif S."/>
            <person name="Whiston E.A."/>
            <person name="Young S."/>
            <person name="Zeng Q."/>
            <person name="Goldman W.E."/>
            <person name="Mardis E.R."/>
            <person name="Taylor J.W."/>
            <person name="McEwen J.G."/>
            <person name="Clay O.K."/>
            <person name="Klein B.S."/>
            <person name="Cuomo C.A."/>
        </authorList>
    </citation>
    <scope>NUCLEOTIDE SEQUENCE [LARGE SCALE GENOMIC DNA]</scope>
    <source>
        <strain evidence="10">UAMH 3008</strain>
    </source>
</reference>
<organism evidence="9 10">
    <name type="scientific">[Emmonsia] crescens</name>
    <dbReference type="NCBI Taxonomy" id="73230"/>
    <lineage>
        <taxon>Eukaryota</taxon>
        <taxon>Fungi</taxon>
        <taxon>Dikarya</taxon>
        <taxon>Ascomycota</taxon>
        <taxon>Pezizomycotina</taxon>
        <taxon>Eurotiomycetes</taxon>
        <taxon>Eurotiomycetidae</taxon>
        <taxon>Onygenales</taxon>
        <taxon>Ajellomycetaceae</taxon>
        <taxon>Emergomyces</taxon>
    </lineage>
</organism>
<dbReference type="InterPro" id="IPR011009">
    <property type="entry name" value="Kinase-like_dom_sf"/>
</dbReference>
<dbReference type="AlphaFoldDB" id="A0A0G2I568"/>
<dbReference type="Pfam" id="PF01636">
    <property type="entry name" value="APH"/>
    <property type="match status" value="1"/>
</dbReference>
<evidence type="ECO:0000256" key="2">
    <source>
        <dbReference type="ARBA" id="ARBA00005543"/>
    </source>
</evidence>
<name>A0A0G2I568_9EURO</name>
<evidence type="ECO:0000256" key="6">
    <source>
        <dbReference type="ARBA" id="ARBA00031849"/>
    </source>
</evidence>
<gene>
    <name evidence="9" type="ORF">EMCG_08437</name>
</gene>
<evidence type="ECO:0000256" key="5">
    <source>
        <dbReference type="ARBA" id="ARBA00023128"/>
    </source>
</evidence>
<dbReference type="Proteomes" id="UP000034164">
    <property type="component" value="Unassembled WGS sequence"/>
</dbReference>
<accession>A0A0G2I568</accession>
<dbReference type="InterPro" id="IPR051035">
    <property type="entry name" value="Mito_inheritance_9"/>
</dbReference>
<dbReference type="EMBL" id="LCZI01000576">
    <property type="protein sequence ID" value="KKZ65762.1"/>
    <property type="molecule type" value="Genomic_DNA"/>
</dbReference>
<comment type="subcellular location">
    <subcellularLocation>
        <location evidence="1">Mitochondrion</location>
    </subcellularLocation>
</comment>
<evidence type="ECO:0000256" key="4">
    <source>
        <dbReference type="ARBA" id="ARBA00022946"/>
    </source>
</evidence>
<evidence type="ECO:0000256" key="1">
    <source>
        <dbReference type="ARBA" id="ARBA00004173"/>
    </source>
</evidence>
<evidence type="ECO:0000256" key="3">
    <source>
        <dbReference type="ARBA" id="ARBA00016197"/>
    </source>
</evidence>
<dbReference type="InterPro" id="IPR002575">
    <property type="entry name" value="Aminoglycoside_PTrfase"/>
</dbReference>
<feature type="domain" description="Aminoglycoside phosphotransferase" evidence="8">
    <location>
        <begin position="172"/>
        <end position="218"/>
    </location>
</feature>
<dbReference type="Gene3D" id="3.90.1200.10">
    <property type="match status" value="1"/>
</dbReference>
<dbReference type="GO" id="GO:0005739">
    <property type="term" value="C:mitochondrion"/>
    <property type="evidence" value="ECO:0007669"/>
    <property type="project" value="UniProtKB-SubCell"/>
</dbReference>
<sequence>MDNGTHAVGKVPNPNAGRPHFTTASELDEIWNKLDAAARLKVVKRIAKYQADWTAISFFQFGGLYYKQDLPSAQSLVYANKDESQIINDCFAIGPSTSRQNTDDGRKEIEFDRGPWNTAEYEIASGMREIACIEQFSRLTGSPIALYGLGTYRPSKAKKLEAARGHLKFVKYLLPEDQSIQTSHIWHNDLHVENIFVNPDDPSEILGFIDWQSTELAPLYDHTVEPYVLDYDGPRVEGLLERPKL</sequence>
<comment type="similarity">
    <text evidence="2">Belongs to the AIM9 family.</text>
</comment>
<feature type="region of interest" description="Disordered" evidence="7">
    <location>
        <begin position="1"/>
        <end position="20"/>
    </location>
</feature>
<dbReference type="VEuPathDB" id="FungiDB:EMCG_08437"/>
<keyword evidence="5" id="KW-0496">Mitochondrion</keyword>
<dbReference type="OrthoDB" id="2831558at2759"/>
<evidence type="ECO:0000313" key="9">
    <source>
        <dbReference type="EMBL" id="KKZ65762.1"/>
    </source>
</evidence>